<feature type="region of interest" description="Disordered" evidence="1">
    <location>
        <begin position="172"/>
        <end position="193"/>
    </location>
</feature>
<feature type="compositionally biased region" description="Polar residues" evidence="1">
    <location>
        <begin position="184"/>
        <end position="193"/>
    </location>
</feature>
<dbReference type="InterPro" id="IPR036691">
    <property type="entry name" value="Endo/exonu/phosph_ase_sf"/>
</dbReference>
<comment type="caution">
    <text evidence="2">The sequence shown here is derived from an EMBL/GenBank/DDBJ whole genome shotgun (WGS) entry which is preliminary data.</text>
</comment>
<organism evidence="2 3">
    <name type="scientific">Portunus trituberculatus</name>
    <name type="common">Swimming crab</name>
    <name type="synonym">Neptunus trituberculatus</name>
    <dbReference type="NCBI Taxonomy" id="210409"/>
    <lineage>
        <taxon>Eukaryota</taxon>
        <taxon>Metazoa</taxon>
        <taxon>Ecdysozoa</taxon>
        <taxon>Arthropoda</taxon>
        <taxon>Crustacea</taxon>
        <taxon>Multicrustacea</taxon>
        <taxon>Malacostraca</taxon>
        <taxon>Eumalacostraca</taxon>
        <taxon>Eucarida</taxon>
        <taxon>Decapoda</taxon>
        <taxon>Pleocyemata</taxon>
        <taxon>Brachyura</taxon>
        <taxon>Eubrachyura</taxon>
        <taxon>Portunoidea</taxon>
        <taxon>Portunidae</taxon>
        <taxon>Portuninae</taxon>
        <taxon>Portunus</taxon>
    </lineage>
</organism>
<feature type="region of interest" description="Disordered" evidence="1">
    <location>
        <begin position="1"/>
        <end position="23"/>
    </location>
</feature>
<evidence type="ECO:0000313" key="3">
    <source>
        <dbReference type="Proteomes" id="UP000324222"/>
    </source>
</evidence>
<name>A0A5B7F5U6_PORTR</name>
<dbReference type="Gene3D" id="3.60.10.10">
    <property type="entry name" value="Endonuclease/exonuclease/phosphatase"/>
    <property type="match status" value="1"/>
</dbReference>
<sequence>MGTPNHAPESPSGEGTKNVPRSDASLVNDPKCFDTSLNFYINFRNIRCLRSNFQYMEHHLSSTKPHHLFLTETQLSGATDSSPFSVSSYFLYSHFYSKTGCCVYVRNDLTCSRAHGLESSEFSTIWLRLNSHSQTKFICAVYLSPNSSDYRSESHSSSCRFPKQMQKKLQGNPSLGRIVGEQPKANSLTDTTI</sequence>
<keyword evidence="3" id="KW-1185">Reference proteome</keyword>
<proteinExistence type="predicted"/>
<protein>
    <submittedName>
        <fullName evidence="2">Uncharacterized protein</fullName>
    </submittedName>
</protein>
<gene>
    <name evidence="2" type="ORF">E2C01_034161</name>
</gene>
<accession>A0A5B7F5U6</accession>
<dbReference type="Proteomes" id="UP000324222">
    <property type="component" value="Unassembled WGS sequence"/>
</dbReference>
<reference evidence="2 3" key="1">
    <citation type="submission" date="2019-05" db="EMBL/GenBank/DDBJ databases">
        <title>Another draft genome of Portunus trituberculatus and its Hox gene families provides insights of decapod evolution.</title>
        <authorList>
            <person name="Jeong J.-H."/>
            <person name="Song I."/>
            <person name="Kim S."/>
            <person name="Choi T."/>
            <person name="Kim D."/>
            <person name="Ryu S."/>
            <person name="Kim W."/>
        </authorList>
    </citation>
    <scope>NUCLEOTIDE SEQUENCE [LARGE SCALE GENOMIC DNA]</scope>
    <source>
        <tissue evidence="2">Muscle</tissue>
    </source>
</reference>
<dbReference type="AlphaFoldDB" id="A0A5B7F5U6"/>
<evidence type="ECO:0000313" key="2">
    <source>
        <dbReference type="EMBL" id="MPC40599.1"/>
    </source>
</evidence>
<evidence type="ECO:0000256" key="1">
    <source>
        <dbReference type="SAM" id="MobiDB-lite"/>
    </source>
</evidence>
<dbReference type="EMBL" id="VSRR010004748">
    <property type="protein sequence ID" value="MPC40599.1"/>
    <property type="molecule type" value="Genomic_DNA"/>
</dbReference>
<dbReference type="SUPFAM" id="SSF56219">
    <property type="entry name" value="DNase I-like"/>
    <property type="match status" value="1"/>
</dbReference>